<reference evidence="3 4" key="1">
    <citation type="submission" date="2018-05" db="EMBL/GenBank/DDBJ databases">
        <title>Streptomyces venezuelae.</title>
        <authorList>
            <person name="Kim W."/>
            <person name="Lee N."/>
            <person name="Cho B.-K."/>
        </authorList>
    </citation>
    <scope>NUCLEOTIDE SEQUENCE [LARGE SCALE GENOMIC DNA]</scope>
    <source>
        <strain evidence="3 4">ATCC 21018</strain>
    </source>
</reference>
<organism evidence="3 4">
    <name type="scientific">Streptomyces venezuelae</name>
    <dbReference type="NCBI Taxonomy" id="54571"/>
    <lineage>
        <taxon>Bacteria</taxon>
        <taxon>Bacillati</taxon>
        <taxon>Actinomycetota</taxon>
        <taxon>Actinomycetes</taxon>
        <taxon>Kitasatosporales</taxon>
        <taxon>Streptomycetaceae</taxon>
        <taxon>Streptomyces</taxon>
    </lineage>
</organism>
<name>A0A5P2DMS4_STRVZ</name>
<evidence type="ECO:0000313" key="4">
    <source>
        <dbReference type="Proteomes" id="UP000324101"/>
    </source>
</evidence>
<keyword evidence="2" id="KW-0812">Transmembrane</keyword>
<evidence type="ECO:0000256" key="1">
    <source>
        <dbReference type="SAM" id="MobiDB-lite"/>
    </source>
</evidence>
<feature type="transmembrane region" description="Helical" evidence="2">
    <location>
        <begin position="50"/>
        <end position="72"/>
    </location>
</feature>
<dbReference type="RefSeq" id="WP_150258963.1">
    <property type="nucleotide sequence ID" value="NZ_CP029189.1"/>
</dbReference>
<feature type="transmembrane region" description="Helical" evidence="2">
    <location>
        <begin position="6"/>
        <end position="38"/>
    </location>
</feature>
<evidence type="ECO:0000313" key="3">
    <source>
        <dbReference type="EMBL" id="QES56366.1"/>
    </source>
</evidence>
<sequence>MGLILLLIALVLGLALAFVGLAMILTASAVMGVGTVAVSRKLPLWARITLLLTAAAAPAVTLASSLGSWAAWQLGASAPPFLATVAAGAAVFAFEAHKRRAPGTPARAWPVRHAPAAGR</sequence>
<keyword evidence="2" id="KW-0472">Membrane</keyword>
<keyword evidence="2" id="KW-1133">Transmembrane helix</keyword>
<evidence type="ECO:0000256" key="2">
    <source>
        <dbReference type="SAM" id="Phobius"/>
    </source>
</evidence>
<feature type="transmembrane region" description="Helical" evidence="2">
    <location>
        <begin position="78"/>
        <end position="97"/>
    </location>
</feature>
<gene>
    <name evidence="3" type="ORF">DEJ51_21110</name>
</gene>
<feature type="region of interest" description="Disordered" evidence="1">
    <location>
        <begin position="100"/>
        <end position="119"/>
    </location>
</feature>
<proteinExistence type="predicted"/>
<accession>A0A5P2DMS4</accession>
<dbReference type="Proteomes" id="UP000324101">
    <property type="component" value="Chromosome"/>
</dbReference>
<protein>
    <submittedName>
        <fullName evidence="3">Uncharacterized protein</fullName>
    </submittedName>
</protein>
<dbReference type="EMBL" id="CP029189">
    <property type="protein sequence ID" value="QES56366.1"/>
    <property type="molecule type" value="Genomic_DNA"/>
</dbReference>
<dbReference type="AlphaFoldDB" id="A0A5P2DMS4"/>